<name>A0A835Z385_9STRA</name>
<evidence type="ECO:0000256" key="1">
    <source>
        <dbReference type="SAM" id="MobiDB-lite"/>
    </source>
</evidence>
<proteinExistence type="predicted"/>
<dbReference type="AlphaFoldDB" id="A0A835Z385"/>
<dbReference type="Proteomes" id="UP000664859">
    <property type="component" value="Unassembled WGS sequence"/>
</dbReference>
<feature type="compositionally biased region" description="Low complexity" evidence="1">
    <location>
        <begin position="9"/>
        <end position="21"/>
    </location>
</feature>
<protein>
    <submittedName>
        <fullName evidence="2">Uncharacterized protein</fullName>
    </submittedName>
</protein>
<evidence type="ECO:0000313" key="2">
    <source>
        <dbReference type="EMBL" id="KAG5186195.1"/>
    </source>
</evidence>
<feature type="region of interest" description="Disordered" evidence="1">
    <location>
        <begin position="1"/>
        <end position="60"/>
    </location>
</feature>
<comment type="caution">
    <text evidence="2">The sequence shown here is derived from an EMBL/GenBank/DDBJ whole genome shotgun (WGS) entry which is preliminary data.</text>
</comment>
<keyword evidence="3" id="KW-1185">Reference proteome</keyword>
<sequence length="215" mass="23426">MGQLRCSPATNTTTHTLARTHSGPDHHHQYPSQGPSKGGNAKAAEEQQQQALQDTSHPAHNSPAVSAWTVAYCCFYTCTGTVTGAAARNSRELATLKSNLFFRQTIVFAVCTCAVDDDVPQVCIADCEGPMIEPPQMPLCEDSFRARHHACHMLYTPTLQRLGAYDMYTCHLLEAKVSNYCQAWLKAAAVQWQRLYSSDGINTGAPAATHELSLG</sequence>
<evidence type="ECO:0000313" key="3">
    <source>
        <dbReference type="Proteomes" id="UP000664859"/>
    </source>
</evidence>
<organism evidence="2 3">
    <name type="scientific">Tribonema minus</name>
    <dbReference type="NCBI Taxonomy" id="303371"/>
    <lineage>
        <taxon>Eukaryota</taxon>
        <taxon>Sar</taxon>
        <taxon>Stramenopiles</taxon>
        <taxon>Ochrophyta</taxon>
        <taxon>PX clade</taxon>
        <taxon>Xanthophyceae</taxon>
        <taxon>Tribonematales</taxon>
        <taxon>Tribonemataceae</taxon>
        <taxon>Tribonema</taxon>
    </lineage>
</organism>
<gene>
    <name evidence="2" type="ORF">JKP88DRAFT_240812</name>
</gene>
<accession>A0A835Z385</accession>
<dbReference type="EMBL" id="JAFCMP010000112">
    <property type="protein sequence ID" value="KAG5186195.1"/>
    <property type="molecule type" value="Genomic_DNA"/>
</dbReference>
<reference evidence="2" key="1">
    <citation type="submission" date="2021-02" db="EMBL/GenBank/DDBJ databases">
        <title>First Annotated Genome of the Yellow-green Alga Tribonema minus.</title>
        <authorList>
            <person name="Mahan K.M."/>
        </authorList>
    </citation>
    <scope>NUCLEOTIDE SEQUENCE</scope>
    <source>
        <strain evidence="2">UTEX B ZZ1240</strain>
    </source>
</reference>